<dbReference type="PANTHER" id="PTHR32011">
    <property type="entry name" value="OS08G0472400 PROTEIN"/>
    <property type="match status" value="1"/>
</dbReference>
<dbReference type="AlphaFoldDB" id="A0A811ML30"/>
<evidence type="ECO:0000256" key="1">
    <source>
        <dbReference type="SAM" id="MobiDB-lite"/>
    </source>
</evidence>
<accession>A0A811ML30</accession>
<dbReference type="EMBL" id="CAJGYO010000002">
    <property type="protein sequence ID" value="CAD6211450.1"/>
    <property type="molecule type" value="Genomic_DNA"/>
</dbReference>
<keyword evidence="3" id="KW-1185">Reference proteome</keyword>
<evidence type="ECO:0000313" key="3">
    <source>
        <dbReference type="Proteomes" id="UP000604825"/>
    </source>
</evidence>
<sequence length="389" mass="39602">MVDVDRRPSHPHGLPRPPSHAAGLRRLSTRASAPSTPRTPAPPSPSAASAGPGPSPSALLAHLAAAGVTVLPGLSATELALAEAALGGVQLPPDLRELLALGLPSGDGFPDYRSPAGLRLLRFAAQEVPAAVVAATLPLAPGRRRAGRAAPPPLVPLCGRHYVPATPCLAGNPVFHVSDSGVAFAGANVADFLLRAFAAEPPPGAPLRRQLSAPVPPPSAAPPSTARRSLDSVTGRAPRWIEFWTDAAAAGDRFLEVPTGASATNAAASGAAPGWLRSSLEEAASMLTRGGWGFREVEEMMTGEGPSGVGEVNVVALALTVDRCCGDLKRGGWGAEEVVEMLGALLGPRKPRRAVAALPPDVAARVGRLAEAVSRAVGSHAKAKPPRPS</sequence>
<reference evidence="2" key="1">
    <citation type="submission" date="2020-10" db="EMBL/GenBank/DDBJ databases">
        <authorList>
            <person name="Han B."/>
            <person name="Lu T."/>
            <person name="Zhao Q."/>
            <person name="Huang X."/>
            <person name="Zhao Y."/>
        </authorList>
    </citation>
    <scope>NUCLEOTIDE SEQUENCE</scope>
</reference>
<evidence type="ECO:0000313" key="2">
    <source>
        <dbReference type="EMBL" id="CAD6211450.1"/>
    </source>
</evidence>
<protein>
    <submittedName>
        <fullName evidence="2">Uncharacterized protein</fullName>
    </submittedName>
</protein>
<dbReference type="Proteomes" id="UP000604825">
    <property type="component" value="Unassembled WGS sequence"/>
</dbReference>
<organism evidence="2 3">
    <name type="scientific">Miscanthus lutarioriparius</name>
    <dbReference type="NCBI Taxonomy" id="422564"/>
    <lineage>
        <taxon>Eukaryota</taxon>
        <taxon>Viridiplantae</taxon>
        <taxon>Streptophyta</taxon>
        <taxon>Embryophyta</taxon>
        <taxon>Tracheophyta</taxon>
        <taxon>Spermatophyta</taxon>
        <taxon>Magnoliopsida</taxon>
        <taxon>Liliopsida</taxon>
        <taxon>Poales</taxon>
        <taxon>Poaceae</taxon>
        <taxon>PACMAD clade</taxon>
        <taxon>Panicoideae</taxon>
        <taxon>Andropogonodae</taxon>
        <taxon>Andropogoneae</taxon>
        <taxon>Saccharinae</taxon>
        <taxon>Miscanthus</taxon>
    </lineage>
</organism>
<name>A0A811ML30_9POAL</name>
<comment type="caution">
    <text evidence="2">The sequence shown here is derived from an EMBL/GenBank/DDBJ whole genome shotgun (WGS) entry which is preliminary data.</text>
</comment>
<dbReference type="PANTHER" id="PTHR32011:SF5">
    <property type="entry name" value="EXPRESSED PROTEIN"/>
    <property type="match status" value="1"/>
</dbReference>
<gene>
    <name evidence="2" type="ORF">NCGR_LOCUS7418</name>
</gene>
<feature type="region of interest" description="Disordered" evidence="1">
    <location>
        <begin position="205"/>
        <end position="232"/>
    </location>
</feature>
<feature type="region of interest" description="Disordered" evidence="1">
    <location>
        <begin position="1"/>
        <end position="54"/>
    </location>
</feature>
<proteinExistence type="predicted"/>
<dbReference type="OrthoDB" id="1921190at2759"/>